<dbReference type="OrthoDB" id="6356931at2759"/>
<name>A0A5B7H548_PORTR</name>
<feature type="compositionally biased region" description="Polar residues" evidence="1">
    <location>
        <begin position="56"/>
        <end position="79"/>
    </location>
</feature>
<dbReference type="EMBL" id="VSRR010022755">
    <property type="protein sequence ID" value="MPC64959.1"/>
    <property type="molecule type" value="Genomic_DNA"/>
</dbReference>
<evidence type="ECO:0000313" key="3">
    <source>
        <dbReference type="Proteomes" id="UP000324222"/>
    </source>
</evidence>
<feature type="compositionally biased region" description="Pro residues" evidence="1">
    <location>
        <begin position="81"/>
        <end position="92"/>
    </location>
</feature>
<accession>A0A5B7H548</accession>
<sequence>MHLPWFGVHVSPFIKPPPVCPTNRLLPSRQLLHDERVDKASGGGRRRSSLVIVRSSPDSPTSQHDYIPPTSYTLNTHNTLAPPPVSLAPPQPSTAVRYHALAGSPSKEPPSHKHHRHRHHAYENNI</sequence>
<reference evidence="2 3" key="1">
    <citation type="submission" date="2019-05" db="EMBL/GenBank/DDBJ databases">
        <title>Another draft genome of Portunus trituberculatus and its Hox gene families provides insights of decapod evolution.</title>
        <authorList>
            <person name="Jeong J.-H."/>
            <person name="Song I."/>
            <person name="Kim S."/>
            <person name="Choi T."/>
            <person name="Kim D."/>
            <person name="Ryu S."/>
            <person name="Kim W."/>
        </authorList>
    </citation>
    <scope>NUCLEOTIDE SEQUENCE [LARGE SCALE GENOMIC DNA]</scope>
    <source>
        <tissue evidence="2">Muscle</tissue>
    </source>
</reference>
<feature type="region of interest" description="Disordered" evidence="1">
    <location>
        <begin position="33"/>
        <end position="126"/>
    </location>
</feature>
<comment type="caution">
    <text evidence="2">The sequence shown here is derived from an EMBL/GenBank/DDBJ whole genome shotgun (WGS) entry which is preliminary data.</text>
</comment>
<evidence type="ECO:0000313" key="2">
    <source>
        <dbReference type="EMBL" id="MPC64959.1"/>
    </source>
</evidence>
<organism evidence="2 3">
    <name type="scientific">Portunus trituberculatus</name>
    <name type="common">Swimming crab</name>
    <name type="synonym">Neptunus trituberculatus</name>
    <dbReference type="NCBI Taxonomy" id="210409"/>
    <lineage>
        <taxon>Eukaryota</taxon>
        <taxon>Metazoa</taxon>
        <taxon>Ecdysozoa</taxon>
        <taxon>Arthropoda</taxon>
        <taxon>Crustacea</taxon>
        <taxon>Multicrustacea</taxon>
        <taxon>Malacostraca</taxon>
        <taxon>Eumalacostraca</taxon>
        <taxon>Eucarida</taxon>
        <taxon>Decapoda</taxon>
        <taxon>Pleocyemata</taxon>
        <taxon>Brachyura</taxon>
        <taxon>Eubrachyura</taxon>
        <taxon>Portunoidea</taxon>
        <taxon>Portunidae</taxon>
        <taxon>Portuninae</taxon>
        <taxon>Portunus</taxon>
    </lineage>
</organism>
<dbReference type="Proteomes" id="UP000324222">
    <property type="component" value="Unassembled WGS sequence"/>
</dbReference>
<evidence type="ECO:0000256" key="1">
    <source>
        <dbReference type="SAM" id="MobiDB-lite"/>
    </source>
</evidence>
<keyword evidence="3" id="KW-1185">Reference proteome</keyword>
<protein>
    <submittedName>
        <fullName evidence="2">Uncharacterized protein</fullName>
    </submittedName>
</protein>
<proteinExistence type="predicted"/>
<gene>
    <name evidence="2" type="ORF">E2C01_059081</name>
</gene>
<dbReference type="AlphaFoldDB" id="A0A5B7H548"/>